<organism evidence="2 3">
    <name type="scientific">Variovorax dokdonensis</name>
    <dbReference type="NCBI Taxonomy" id="344883"/>
    <lineage>
        <taxon>Bacteria</taxon>
        <taxon>Pseudomonadati</taxon>
        <taxon>Pseudomonadota</taxon>
        <taxon>Betaproteobacteria</taxon>
        <taxon>Burkholderiales</taxon>
        <taxon>Comamonadaceae</taxon>
        <taxon>Variovorax</taxon>
    </lineage>
</organism>
<feature type="compositionally biased region" description="Polar residues" evidence="1">
    <location>
        <begin position="92"/>
        <end position="107"/>
    </location>
</feature>
<dbReference type="RefSeq" id="WP_286660616.1">
    <property type="nucleotide sequence ID" value="NZ_JASZYV010000002.1"/>
</dbReference>
<feature type="region of interest" description="Disordered" evidence="1">
    <location>
        <begin position="86"/>
        <end position="107"/>
    </location>
</feature>
<dbReference type="InterPro" id="IPR011055">
    <property type="entry name" value="Dup_hybrid_motif"/>
</dbReference>
<accession>A0ABT7NC93</accession>
<evidence type="ECO:0000313" key="3">
    <source>
        <dbReference type="Proteomes" id="UP001174908"/>
    </source>
</evidence>
<gene>
    <name evidence="2" type="ORF">QTH91_13730</name>
</gene>
<dbReference type="Proteomes" id="UP001174908">
    <property type="component" value="Unassembled WGS sequence"/>
</dbReference>
<name>A0ABT7NC93_9BURK</name>
<dbReference type="Gene3D" id="1.10.530.10">
    <property type="match status" value="1"/>
</dbReference>
<dbReference type="CDD" id="cd12797">
    <property type="entry name" value="M23_peptidase"/>
    <property type="match status" value="1"/>
</dbReference>
<dbReference type="EMBL" id="JASZYV010000002">
    <property type="protein sequence ID" value="MDM0045548.1"/>
    <property type="molecule type" value="Genomic_DNA"/>
</dbReference>
<dbReference type="InterPro" id="IPR023346">
    <property type="entry name" value="Lysozyme-like_dom_sf"/>
</dbReference>
<sequence>MIISPPFLPEQGNAAHADDEAYVESAMLDSMDKVIATGGAPAGSYPLGAALTWHNGLHLRAPSDATQQGRLPVRAIADGTVIFKRAPKPANTDATDPQNYNPSGSEASWTDNGIVIVRHTTDIGATDSTPTSVTYLSVYMHLSSIESTVLESKPIWRKDKIGKAGQIFGQDNQIHFEICMDAANLQKLVGASRPISWTDPSVPPTAHGRTDAVFGSVYIYLPKDTPTSATAPTSHLQPQKGAASIASGKLAEAQWVEIRYSKGQGIVRSYRATDVKDGAKAGTLIGKSLAEPDFEYNLYTEANKRHNSLDTANQISSSPSGWYELLRFGRNLGPDNLPRNAAHWRQIPTAGGTVWADLNADNTFKFSDADFPAFKGWQFFDDDTSQEDQRCDSVELKRVIRDPKAAPESIRARVALTKRLSNTDVREKLKRAICKFPTEWDRSTIAQRYGWLKVDEEFKVEQGKPWDDFSAHCEAISFERLPQEYKDAIWHIHPRTFISHMRNCPWLSAFELKTIYPNVKKDSSIEFLAPLNSGMRKYGINTPLRKTLFLGQGAVEASELNRMAEGGNTRGSYTRETTTWYDNPDEHYFDGYAHRNGNIDTRDHIKFRGRGLKQLTGRYNYAYYWVFRGWLSLSDFDDRWWSPPVGSRRAPVIVNPQFISVDLHSTIDAGGWYWEATPIRGTGKNGLGRSRSTINVIDGTPYSHALVEMVTRLINGGTIGLPSRLAACDRAFKLLGDTT</sequence>
<evidence type="ECO:0000256" key="1">
    <source>
        <dbReference type="SAM" id="MobiDB-lite"/>
    </source>
</evidence>
<dbReference type="SUPFAM" id="SSF53955">
    <property type="entry name" value="Lysozyme-like"/>
    <property type="match status" value="1"/>
</dbReference>
<comment type="caution">
    <text evidence="2">The sequence shown here is derived from an EMBL/GenBank/DDBJ whole genome shotgun (WGS) entry which is preliminary data.</text>
</comment>
<keyword evidence="3" id="KW-1185">Reference proteome</keyword>
<evidence type="ECO:0000313" key="2">
    <source>
        <dbReference type="EMBL" id="MDM0045548.1"/>
    </source>
</evidence>
<protein>
    <submittedName>
        <fullName evidence="2">Uncharacterized protein</fullName>
    </submittedName>
</protein>
<dbReference type="Gene3D" id="2.70.70.10">
    <property type="entry name" value="Glucose Permease (Domain IIA)"/>
    <property type="match status" value="1"/>
</dbReference>
<reference evidence="2" key="1">
    <citation type="submission" date="2023-06" db="EMBL/GenBank/DDBJ databases">
        <authorList>
            <person name="Jiang Y."/>
            <person name="Liu Q."/>
        </authorList>
    </citation>
    <scope>NUCLEOTIDE SEQUENCE</scope>
    <source>
        <strain evidence="2">CGMCC 1.12089</strain>
    </source>
</reference>
<proteinExistence type="predicted"/>